<dbReference type="EMBL" id="BK015535">
    <property type="protein sequence ID" value="DAE11725.1"/>
    <property type="molecule type" value="Genomic_DNA"/>
</dbReference>
<protein>
    <submittedName>
        <fullName evidence="1">Uncharacterized protein</fullName>
    </submittedName>
</protein>
<name>A0A8S5PZB3_9CAUD</name>
<reference evidence="1" key="1">
    <citation type="journal article" date="2021" name="Proc. Natl. Acad. Sci. U.S.A.">
        <title>A Catalog of Tens of Thousands of Viruses from Human Metagenomes Reveals Hidden Associations with Chronic Diseases.</title>
        <authorList>
            <person name="Tisza M.J."/>
            <person name="Buck C.B."/>
        </authorList>
    </citation>
    <scope>NUCLEOTIDE SEQUENCE</scope>
    <source>
        <strain evidence="1">Ct2vX3</strain>
    </source>
</reference>
<accession>A0A8S5PZB3</accession>
<proteinExistence type="predicted"/>
<organism evidence="1">
    <name type="scientific">Siphoviridae sp. ct2vX3</name>
    <dbReference type="NCBI Taxonomy" id="2825318"/>
    <lineage>
        <taxon>Viruses</taxon>
        <taxon>Duplodnaviria</taxon>
        <taxon>Heunggongvirae</taxon>
        <taxon>Uroviricota</taxon>
        <taxon>Caudoviricetes</taxon>
    </lineage>
</organism>
<evidence type="ECO:0000313" key="1">
    <source>
        <dbReference type="EMBL" id="DAE11725.1"/>
    </source>
</evidence>
<sequence length="79" mass="9318">MKPEKRLERDFEQFVRLLPKLEPAEFCGIMTILGAKFPEENEEADLENIMNVAFDKFLTMRSKQRKELLKVMQSARKKG</sequence>